<protein>
    <submittedName>
        <fullName evidence="2">Uncharacterized protein</fullName>
    </submittedName>
</protein>
<dbReference type="RefSeq" id="WP_394475468.1">
    <property type="nucleotide sequence ID" value="NZ_JBIGHV010000001.1"/>
</dbReference>
<evidence type="ECO:0000256" key="1">
    <source>
        <dbReference type="SAM" id="MobiDB-lite"/>
    </source>
</evidence>
<dbReference type="EMBL" id="JBIGHV010000001">
    <property type="protein sequence ID" value="MFG6428538.1"/>
    <property type="molecule type" value="Genomic_DNA"/>
</dbReference>
<accession>A0ABW7EW20</accession>
<reference evidence="2 3" key="1">
    <citation type="submission" date="2024-08" db="EMBL/GenBank/DDBJ databases">
        <authorList>
            <person name="Lu H."/>
        </authorList>
    </citation>
    <scope>NUCLEOTIDE SEQUENCE [LARGE SCALE GENOMIC DNA]</scope>
    <source>
        <strain evidence="2 3">LYH14W</strain>
    </source>
</reference>
<feature type="region of interest" description="Disordered" evidence="1">
    <location>
        <begin position="219"/>
        <end position="241"/>
    </location>
</feature>
<gene>
    <name evidence="2" type="ORF">ACG00Y_01355</name>
</gene>
<evidence type="ECO:0000313" key="2">
    <source>
        <dbReference type="EMBL" id="MFG6428538.1"/>
    </source>
</evidence>
<comment type="caution">
    <text evidence="2">The sequence shown here is derived from an EMBL/GenBank/DDBJ whole genome shotgun (WGS) entry which is preliminary data.</text>
</comment>
<name>A0ABW7EW20_9BURK</name>
<keyword evidence="3" id="KW-1185">Reference proteome</keyword>
<evidence type="ECO:0000313" key="3">
    <source>
        <dbReference type="Proteomes" id="UP001606210"/>
    </source>
</evidence>
<sequence length="814" mass="83935">MGCCTGSAFTPAPAAALDPLQRVNYTFGMVLGVDDFSQEHAYLAARDERALRETIGYGVITGLGVSAPKPASSSEGQQVRVAPGLALTPDGHLVGVAAEQCANLQTWLDAEKAKDATTATRPTVYVLLRFAEASGSPVPIPGEPCRDESALSADARIADSFALDFAWAPPDASEDLALRAVVAWIRGIKVRSTGPAGQTLASFQADVERGLREAITTAWGDPRQSTPGMPAAATPALPEPSQVSLPAPPKELQIPRAEVAAYYAAAFEVWTRLLRGGFMAHHGPVPAAEPVAERALLLAAIDLKLGADGTRPVRMLGRPQLLHLRLLQEWLLRDGSQDAPREAHYVLGKGDDELDHAQDLLADFASKDHAMTRIDIVPDTTDGGSGNKARIVPAVKWPGGGAGGGPDYYGPAMTQPIPVADGGTGQAVAPGTGALLVGRAASGTTPARFELGMLAGAALTKPVGPSPNILVDATTAAPTIRLDTVQDIGPGASPDFAGLDLTGDLTVGGNASVTGNLSVDGELVLGEPLSSLLATDDKGVVIAARPWDGDEAALAAGTPPPFVYAPGEKAPVRIEDGGTGLAARPAEMQVLIGVKGATARGGDYALATLVNGKNTEVSLTQLSRGGGLELSINASGGGTATQVVAAGNASSPPSLTAVPAGNVVTINTVQPLHPAAQPRFNRLNLTAPPLNDGNIPPLGWDPATNEIVRTVPRPTAGGDPGQWRVRYVRSLDEWRVTDEDHVLVGVVPGRLSMPDLRRGGISEGRVIVIKATPNAPVGIVNLDIGTINLDGAASITAIAATQMDPPQWLVIGRS</sequence>
<organism evidence="2 3">
    <name type="scientific">Pelomonas parva</name>
    <dbReference type="NCBI Taxonomy" id="3299032"/>
    <lineage>
        <taxon>Bacteria</taxon>
        <taxon>Pseudomonadati</taxon>
        <taxon>Pseudomonadota</taxon>
        <taxon>Betaproteobacteria</taxon>
        <taxon>Burkholderiales</taxon>
        <taxon>Sphaerotilaceae</taxon>
        <taxon>Roseateles</taxon>
    </lineage>
</organism>
<proteinExistence type="predicted"/>
<dbReference type="Proteomes" id="UP001606210">
    <property type="component" value="Unassembled WGS sequence"/>
</dbReference>